<feature type="transmembrane region" description="Helical" evidence="7">
    <location>
        <begin position="295"/>
        <end position="313"/>
    </location>
</feature>
<dbReference type="Gene3D" id="1.20.1250.20">
    <property type="entry name" value="MFS general substrate transporter like domains"/>
    <property type="match status" value="1"/>
</dbReference>
<protein>
    <submittedName>
        <fullName evidence="8">Major facilitator superfamily MFS_1</fullName>
    </submittedName>
</protein>
<feature type="transmembrane region" description="Helical" evidence="7">
    <location>
        <begin position="62"/>
        <end position="81"/>
    </location>
</feature>
<dbReference type="AlphaFoldDB" id="D5UIZ5"/>
<dbReference type="GO" id="GO:0022857">
    <property type="term" value="F:transmembrane transporter activity"/>
    <property type="evidence" value="ECO:0007669"/>
    <property type="project" value="InterPro"/>
</dbReference>
<evidence type="ECO:0000256" key="5">
    <source>
        <dbReference type="ARBA" id="ARBA00022989"/>
    </source>
</evidence>
<keyword evidence="4 7" id="KW-0812">Transmembrane</keyword>
<feature type="transmembrane region" description="Helical" evidence="7">
    <location>
        <begin position="226"/>
        <end position="253"/>
    </location>
</feature>
<dbReference type="GO" id="GO:0005886">
    <property type="term" value="C:plasma membrane"/>
    <property type="evidence" value="ECO:0007669"/>
    <property type="project" value="UniProtKB-SubCell"/>
</dbReference>
<feature type="transmembrane region" description="Helical" evidence="7">
    <location>
        <begin position="361"/>
        <end position="386"/>
    </location>
</feature>
<dbReference type="SUPFAM" id="SSF103473">
    <property type="entry name" value="MFS general substrate transporter"/>
    <property type="match status" value="1"/>
</dbReference>
<dbReference type="KEGG" id="cfl:Cfla_2674"/>
<evidence type="ECO:0000256" key="6">
    <source>
        <dbReference type="ARBA" id="ARBA00023136"/>
    </source>
</evidence>
<keyword evidence="9" id="KW-1185">Reference proteome</keyword>
<feature type="transmembrane region" description="Helical" evidence="7">
    <location>
        <begin position="392"/>
        <end position="413"/>
    </location>
</feature>
<reference evidence="8 9" key="1">
    <citation type="journal article" date="2010" name="Stand. Genomic Sci.">
        <title>Complete genome sequence of Cellulomonas flavigena type strain (134).</title>
        <authorList>
            <person name="Abt B."/>
            <person name="Foster B."/>
            <person name="Lapidus A."/>
            <person name="Clum A."/>
            <person name="Sun H."/>
            <person name="Pukall R."/>
            <person name="Lucas S."/>
            <person name="Glavina Del Rio T."/>
            <person name="Nolan M."/>
            <person name="Tice H."/>
            <person name="Cheng J.F."/>
            <person name="Pitluck S."/>
            <person name="Liolios K."/>
            <person name="Ivanova N."/>
            <person name="Mavromatis K."/>
            <person name="Ovchinnikova G."/>
            <person name="Pati A."/>
            <person name="Goodwin L."/>
            <person name="Chen A."/>
            <person name="Palaniappan K."/>
            <person name="Land M."/>
            <person name="Hauser L."/>
            <person name="Chang Y.J."/>
            <person name="Jeffries C.D."/>
            <person name="Rohde M."/>
            <person name="Goker M."/>
            <person name="Woyke T."/>
            <person name="Bristow J."/>
            <person name="Eisen J.A."/>
            <person name="Markowitz V."/>
            <person name="Hugenholtz P."/>
            <person name="Kyrpides N.C."/>
            <person name="Klenk H.P."/>
        </authorList>
    </citation>
    <scope>NUCLEOTIDE SEQUENCE [LARGE SCALE GENOMIC DNA]</scope>
    <source>
        <strain evidence="9">ATCC 482 / DSM 20109 / BCRC 11376 / JCM 18109 / NBRC 3775 / NCIMB 8073 / NRS 134</strain>
    </source>
</reference>
<evidence type="ECO:0000256" key="3">
    <source>
        <dbReference type="ARBA" id="ARBA00022475"/>
    </source>
</evidence>
<keyword evidence="2" id="KW-0813">Transport</keyword>
<feature type="transmembrane region" description="Helical" evidence="7">
    <location>
        <begin position="101"/>
        <end position="119"/>
    </location>
</feature>
<evidence type="ECO:0000256" key="1">
    <source>
        <dbReference type="ARBA" id="ARBA00004651"/>
    </source>
</evidence>
<evidence type="ECO:0000313" key="8">
    <source>
        <dbReference type="EMBL" id="ADG75561.1"/>
    </source>
</evidence>
<name>D5UIZ5_CELFN</name>
<keyword evidence="5 7" id="KW-1133">Transmembrane helix</keyword>
<evidence type="ECO:0000313" key="9">
    <source>
        <dbReference type="Proteomes" id="UP000000849"/>
    </source>
</evidence>
<dbReference type="eggNOG" id="COG2814">
    <property type="taxonomic scope" value="Bacteria"/>
</dbReference>
<evidence type="ECO:0000256" key="7">
    <source>
        <dbReference type="SAM" id="Phobius"/>
    </source>
</evidence>
<feature type="transmembrane region" description="Helical" evidence="7">
    <location>
        <begin position="259"/>
        <end position="283"/>
    </location>
</feature>
<comment type="subcellular location">
    <subcellularLocation>
        <location evidence="1">Cell membrane</location>
        <topology evidence="1">Multi-pass membrane protein</topology>
    </subcellularLocation>
</comment>
<feature type="transmembrane region" description="Helical" evidence="7">
    <location>
        <begin position="29"/>
        <end position="50"/>
    </location>
</feature>
<dbReference type="PANTHER" id="PTHR23517">
    <property type="entry name" value="RESISTANCE PROTEIN MDTM, PUTATIVE-RELATED-RELATED"/>
    <property type="match status" value="1"/>
</dbReference>
<accession>D5UIZ5</accession>
<dbReference type="PANTHER" id="PTHR23517:SF2">
    <property type="entry name" value="MULTIDRUG RESISTANCE PROTEIN MDTH"/>
    <property type="match status" value="1"/>
</dbReference>
<dbReference type="Proteomes" id="UP000000849">
    <property type="component" value="Chromosome"/>
</dbReference>
<sequence>MSTGSSGIIIRMGERLAALLPARGPARGLVWVAFVDSVGTGFFLAGSAVFYTRGIGMAPEQVGIGFAVASIVGFLLTVPLGVLSDRLGARRTLVGMHLWRAAWTAAMPFAVTFPLFLVVGTMQTIGDCGAIPASRSLVSAAAGEERTRVSAYMRSWRNIGFTVGASLTAPLLTADTWTAYASIAFANAVAYLFAAWFVARMKVTTVPRRVEGGVWRVEVPRAVRDLPYLALTVQSALLMMHVSVLSVGLPLWVAGLPGVPAALISVLVVVNTLLAASLQVRFADIGETTAAGRGAFVRSGLALALTCLLVAATRWATGSVVLVVALLLLAVLALTAGEMWEAAGSWTLSYRFAAPDREGEYMSVASLAPILQGVVGSVVLTSGVIAHGATGWVVLAGVFAVLTLTAAPLARWLERSSAVGRAARATAAVAPPGAPALVVPERP</sequence>
<dbReference type="STRING" id="446466.Cfla_2674"/>
<gene>
    <name evidence="8" type="ordered locus">Cfla_2674</name>
</gene>
<feature type="transmembrane region" description="Helical" evidence="7">
    <location>
        <begin position="156"/>
        <end position="173"/>
    </location>
</feature>
<evidence type="ECO:0000256" key="4">
    <source>
        <dbReference type="ARBA" id="ARBA00022692"/>
    </source>
</evidence>
<organism evidence="8 9">
    <name type="scientific">Cellulomonas flavigena (strain ATCC 482 / DSM 20109 / BCRC 11376 / JCM 18109 / NBRC 3775 / NCIMB 8073 / NRS 134)</name>
    <dbReference type="NCBI Taxonomy" id="446466"/>
    <lineage>
        <taxon>Bacteria</taxon>
        <taxon>Bacillati</taxon>
        <taxon>Actinomycetota</taxon>
        <taxon>Actinomycetes</taxon>
        <taxon>Micrococcales</taxon>
        <taxon>Cellulomonadaceae</taxon>
        <taxon>Cellulomonas</taxon>
    </lineage>
</organism>
<dbReference type="EMBL" id="CP001964">
    <property type="protein sequence ID" value="ADG75561.1"/>
    <property type="molecule type" value="Genomic_DNA"/>
</dbReference>
<dbReference type="InterPro" id="IPR050171">
    <property type="entry name" value="MFS_Transporters"/>
</dbReference>
<dbReference type="InterPro" id="IPR036259">
    <property type="entry name" value="MFS_trans_sf"/>
</dbReference>
<feature type="transmembrane region" description="Helical" evidence="7">
    <location>
        <begin position="179"/>
        <end position="199"/>
    </location>
</feature>
<dbReference type="InterPro" id="IPR011701">
    <property type="entry name" value="MFS"/>
</dbReference>
<keyword evidence="6 7" id="KW-0472">Membrane</keyword>
<feature type="transmembrane region" description="Helical" evidence="7">
    <location>
        <begin position="319"/>
        <end position="340"/>
    </location>
</feature>
<proteinExistence type="predicted"/>
<evidence type="ECO:0000256" key="2">
    <source>
        <dbReference type="ARBA" id="ARBA00022448"/>
    </source>
</evidence>
<keyword evidence="3" id="KW-1003">Cell membrane</keyword>
<dbReference type="HOGENOM" id="CLU_001265_60_5_11"/>
<dbReference type="Pfam" id="PF07690">
    <property type="entry name" value="MFS_1"/>
    <property type="match status" value="1"/>
</dbReference>